<keyword evidence="2" id="KW-1185">Reference proteome</keyword>
<gene>
    <name evidence="1" type="ORF">BpHYR1_012927</name>
</gene>
<dbReference type="EMBL" id="REGN01012466">
    <property type="protein sequence ID" value="RMZ95335.1"/>
    <property type="molecule type" value="Genomic_DNA"/>
</dbReference>
<dbReference type="AlphaFoldDB" id="A0A3M7P8C2"/>
<name>A0A3M7P8C2_BRAPC</name>
<comment type="caution">
    <text evidence="1">The sequence shown here is derived from an EMBL/GenBank/DDBJ whole genome shotgun (WGS) entry which is preliminary data.</text>
</comment>
<sequence length="77" mass="8522">MPSSLQFDQFQANVFCFKININIPYLELSGKYLFSNSAILHLSSNLNSKSMSGLNSSLTNEPLLNISFKQSTLTSSV</sequence>
<organism evidence="1 2">
    <name type="scientific">Brachionus plicatilis</name>
    <name type="common">Marine rotifer</name>
    <name type="synonym">Brachionus muelleri</name>
    <dbReference type="NCBI Taxonomy" id="10195"/>
    <lineage>
        <taxon>Eukaryota</taxon>
        <taxon>Metazoa</taxon>
        <taxon>Spiralia</taxon>
        <taxon>Gnathifera</taxon>
        <taxon>Rotifera</taxon>
        <taxon>Eurotatoria</taxon>
        <taxon>Monogononta</taxon>
        <taxon>Pseudotrocha</taxon>
        <taxon>Ploima</taxon>
        <taxon>Brachionidae</taxon>
        <taxon>Brachionus</taxon>
    </lineage>
</organism>
<reference evidence="1 2" key="1">
    <citation type="journal article" date="2018" name="Sci. Rep.">
        <title>Genomic signatures of local adaptation to the degree of environmental predictability in rotifers.</title>
        <authorList>
            <person name="Franch-Gras L."/>
            <person name="Hahn C."/>
            <person name="Garcia-Roger E.M."/>
            <person name="Carmona M.J."/>
            <person name="Serra M."/>
            <person name="Gomez A."/>
        </authorList>
    </citation>
    <scope>NUCLEOTIDE SEQUENCE [LARGE SCALE GENOMIC DNA]</scope>
    <source>
        <strain evidence="1">HYR1</strain>
    </source>
</reference>
<accession>A0A3M7P8C2</accession>
<proteinExistence type="predicted"/>
<evidence type="ECO:0000313" key="1">
    <source>
        <dbReference type="EMBL" id="RMZ95335.1"/>
    </source>
</evidence>
<protein>
    <submittedName>
        <fullName evidence="1">Uncharacterized protein</fullName>
    </submittedName>
</protein>
<dbReference type="Proteomes" id="UP000276133">
    <property type="component" value="Unassembled WGS sequence"/>
</dbReference>
<evidence type="ECO:0000313" key="2">
    <source>
        <dbReference type="Proteomes" id="UP000276133"/>
    </source>
</evidence>